<accession>A0AAD4IGK3</accession>
<proteinExistence type="predicted"/>
<feature type="compositionally biased region" description="Low complexity" evidence="1">
    <location>
        <begin position="416"/>
        <end position="429"/>
    </location>
</feature>
<feature type="region of interest" description="Disordered" evidence="1">
    <location>
        <begin position="414"/>
        <end position="435"/>
    </location>
</feature>
<dbReference type="AlphaFoldDB" id="A0AAD4IGK3"/>
<evidence type="ECO:0000256" key="1">
    <source>
        <dbReference type="SAM" id="MobiDB-lite"/>
    </source>
</evidence>
<evidence type="ECO:0000313" key="2">
    <source>
        <dbReference type="EMBL" id="KAG9194119.1"/>
    </source>
</evidence>
<keyword evidence="3" id="KW-1185">Reference proteome</keyword>
<protein>
    <recommendedName>
        <fullName evidence="4">F-box domain-containing protein</fullName>
    </recommendedName>
</protein>
<gene>
    <name evidence="2" type="ORF">G6011_04154</name>
</gene>
<evidence type="ECO:0008006" key="4">
    <source>
        <dbReference type="Google" id="ProtNLM"/>
    </source>
</evidence>
<comment type="caution">
    <text evidence="2">The sequence shown here is derived from an EMBL/GenBank/DDBJ whole genome shotgun (WGS) entry which is preliminary data.</text>
</comment>
<evidence type="ECO:0000313" key="3">
    <source>
        <dbReference type="Proteomes" id="UP001199106"/>
    </source>
</evidence>
<sequence length="465" mass="53170">MPRYSSDQSHIFAIKTAENLATDQRVIEAIQLARCSKLFARHDARYLYYGTHTGLGDDGHSKWEIDGISFDENFPIPKRERPVLLDKFHGSDIGSTIAFEIHNDYFYAVSNQGTFEVEEIDYTSFYHVVSFPLSSPLPKDIRKDERLYRRQHSQGPIHDSWTDLTLQLDERTNETVIVESRREWAQASSRQSRTFYVTRLDFREEDDMEEPSDEPMLPEGDLYVPLLDSSSNANWKPTPELYSWSQHPEFSPTDPSPRPFILSRTKFRAYNYACTSFVDIVEDDRCCNDPSQPPCLRLRIGSRRELGLDHAAISCKGKAPIDEMKPNFLDTQTRYRQSPIRMWPPPASCCPCSKRLHNILNPPLPSSAPSHARSVTGVLDEQRLVLMVKPGRSYGRNEDNASGTIIVINFASPNKSSAHAPSASQSPSRSRCDRKIDEDVDVYDDPLAWHWSSDSKRRCQGKTCQ</sequence>
<dbReference type="EMBL" id="JAANER010000002">
    <property type="protein sequence ID" value="KAG9194119.1"/>
    <property type="molecule type" value="Genomic_DNA"/>
</dbReference>
<reference evidence="2" key="1">
    <citation type="submission" date="2021-07" db="EMBL/GenBank/DDBJ databases">
        <title>Genome Resource of American Ginseng Black Spot Pathogen Alternaria panax.</title>
        <authorList>
            <person name="Qiu C."/>
            <person name="Wang W."/>
            <person name="Liu Z."/>
        </authorList>
    </citation>
    <scope>NUCLEOTIDE SEQUENCE</scope>
    <source>
        <strain evidence="2">BNCC115425</strain>
    </source>
</reference>
<dbReference type="Proteomes" id="UP001199106">
    <property type="component" value="Unassembled WGS sequence"/>
</dbReference>
<organism evidence="2 3">
    <name type="scientific">Alternaria panax</name>
    <dbReference type="NCBI Taxonomy" id="48097"/>
    <lineage>
        <taxon>Eukaryota</taxon>
        <taxon>Fungi</taxon>
        <taxon>Dikarya</taxon>
        <taxon>Ascomycota</taxon>
        <taxon>Pezizomycotina</taxon>
        <taxon>Dothideomycetes</taxon>
        <taxon>Pleosporomycetidae</taxon>
        <taxon>Pleosporales</taxon>
        <taxon>Pleosporineae</taxon>
        <taxon>Pleosporaceae</taxon>
        <taxon>Alternaria</taxon>
        <taxon>Alternaria sect. Panax</taxon>
    </lineage>
</organism>
<name>A0AAD4IGK3_9PLEO</name>